<reference evidence="4" key="3">
    <citation type="submission" date="2015-06" db="UniProtKB">
        <authorList>
            <consortium name="EnsemblMetazoa"/>
        </authorList>
    </citation>
    <scope>IDENTIFICATION</scope>
</reference>
<evidence type="ECO:0000313" key="5">
    <source>
        <dbReference type="Proteomes" id="UP000014760"/>
    </source>
</evidence>
<dbReference type="AlphaFoldDB" id="R7UAA8"/>
<dbReference type="PANTHER" id="PTHR23011">
    <property type="entry name" value="CYCLIC NUCLEOTIDE-BINDING DOMAIN CONTAINING PROTEIN"/>
    <property type="match status" value="1"/>
</dbReference>
<reference evidence="3 5" key="2">
    <citation type="journal article" date="2013" name="Nature">
        <title>Insights into bilaterian evolution from three spiralian genomes.</title>
        <authorList>
            <person name="Simakov O."/>
            <person name="Marletaz F."/>
            <person name="Cho S.J."/>
            <person name="Edsinger-Gonzales E."/>
            <person name="Havlak P."/>
            <person name="Hellsten U."/>
            <person name="Kuo D.H."/>
            <person name="Larsson T."/>
            <person name="Lv J."/>
            <person name="Arendt D."/>
            <person name="Savage R."/>
            <person name="Osoegawa K."/>
            <person name="de Jong P."/>
            <person name="Grimwood J."/>
            <person name="Chapman J.A."/>
            <person name="Shapiro H."/>
            <person name="Aerts A."/>
            <person name="Otillar R.P."/>
            <person name="Terry A.Y."/>
            <person name="Boore J.L."/>
            <person name="Grigoriev I.V."/>
            <person name="Lindberg D.R."/>
            <person name="Seaver E.C."/>
            <person name="Weisblat D.A."/>
            <person name="Putnam N.H."/>
            <person name="Rokhsar D.S."/>
        </authorList>
    </citation>
    <scope>NUCLEOTIDE SEQUENCE</scope>
    <source>
        <strain evidence="3 5">I ESC-2004</strain>
    </source>
</reference>
<dbReference type="PANTHER" id="PTHR23011:SF28">
    <property type="entry name" value="CYCLIC NUCLEOTIDE-BINDING DOMAIN CONTAINING PROTEIN"/>
    <property type="match status" value="1"/>
</dbReference>
<name>R7UAA8_CAPTE</name>
<dbReference type="PROSITE" id="PS50042">
    <property type="entry name" value="CNMP_BINDING_3"/>
    <property type="match status" value="1"/>
</dbReference>
<sequence length="592" mass="68017">MKPKTKSQYAVKDQVMRRKISEPVPKLKREERQRKMRNAGIELKILEQGGVQKKNLAGKLILMAQGGRKDSHRKRRERWHSRRRSEVMGLSQKHPRNLSQSLASQGQGVDLHAQSMLLPLNRWRCLCKCFASLLRNWKLHRKSFQFFLNNFDPLDQIIIESDSTKHKLLFDKSEFDSQKQGGLSSKTKAILCKNPKSRTEKEIRYARNALRNYKTIAEYPMSMQIEIARRAEMIEVDERRLLTRQGYQASNFHVILSGSAIVYTYDPSRSCHRLVSFINRGQSFGDTAIVSGLARETSVVSRESTQLLTIHRQDFLDIFLSGGLNNPNDPFLNTIPCLAEWPLEKLCNNPGKAMQCFFKQSYVLTLDTQTSDWLYVIKSGSCTVMKKLIREAKKKKKLKEILPSHMSALSHKQMLDQELSFFAQSLKTLPKTSIQSSKELLQEMNLPTSPMSSNQVQDCEVVSARDATTRLHTSKPFMSRLSKGARFPQLHIVGLADIFCGPQSSFCLVSNGAEVILINRKFFLEWLPSSTKQKLQNEVYPFASDKEMLSSVEGQMRWTSYKKTVSDRVLANLRRRHRQLTTNSKHPWNSIG</sequence>
<feature type="compositionally biased region" description="Basic residues" evidence="1">
    <location>
        <begin position="70"/>
        <end position="83"/>
    </location>
</feature>
<dbReference type="EMBL" id="KB305766">
    <property type="protein sequence ID" value="ELU00748.1"/>
    <property type="molecule type" value="Genomic_DNA"/>
</dbReference>
<dbReference type="STRING" id="283909.R7UAA8"/>
<dbReference type="CDD" id="cd00038">
    <property type="entry name" value="CAP_ED"/>
    <property type="match status" value="1"/>
</dbReference>
<evidence type="ECO:0000313" key="3">
    <source>
        <dbReference type="EMBL" id="ELU00748.1"/>
    </source>
</evidence>
<keyword evidence="5" id="KW-1185">Reference proteome</keyword>
<gene>
    <name evidence="3" type="ORF">CAPTEDRAFT_202142</name>
</gene>
<feature type="domain" description="Cyclic nucleotide-binding" evidence="2">
    <location>
        <begin position="215"/>
        <end position="319"/>
    </location>
</feature>
<evidence type="ECO:0000256" key="1">
    <source>
        <dbReference type="SAM" id="MobiDB-lite"/>
    </source>
</evidence>
<dbReference type="OMA" id="IIMQNAM"/>
<feature type="compositionally biased region" description="Basic and acidic residues" evidence="1">
    <location>
        <begin position="14"/>
        <end position="32"/>
    </location>
</feature>
<dbReference type="SUPFAM" id="SSF51206">
    <property type="entry name" value="cAMP-binding domain-like"/>
    <property type="match status" value="1"/>
</dbReference>
<organism evidence="3">
    <name type="scientific">Capitella teleta</name>
    <name type="common">Polychaete worm</name>
    <dbReference type="NCBI Taxonomy" id="283909"/>
    <lineage>
        <taxon>Eukaryota</taxon>
        <taxon>Metazoa</taxon>
        <taxon>Spiralia</taxon>
        <taxon>Lophotrochozoa</taxon>
        <taxon>Annelida</taxon>
        <taxon>Polychaeta</taxon>
        <taxon>Sedentaria</taxon>
        <taxon>Scolecida</taxon>
        <taxon>Capitellidae</taxon>
        <taxon>Capitella</taxon>
    </lineage>
</organism>
<dbReference type="EMBL" id="AMQN01001829">
    <property type="status" value="NOT_ANNOTATED_CDS"/>
    <property type="molecule type" value="Genomic_DNA"/>
</dbReference>
<dbReference type="InterPro" id="IPR014710">
    <property type="entry name" value="RmlC-like_jellyroll"/>
</dbReference>
<reference evidence="5" key="1">
    <citation type="submission" date="2012-12" db="EMBL/GenBank/DDBJ databases">
        <authorList>
            <person name="Hellsten U."/>
            <person name="Grimwood J."/>
            <person name="Chapman J.A."/>
            <person name="Shapiro H."/>
            <person name="Aerts A."/>
            <person name="Otillar R.P."/>
            <person name="Terry A.Y."/>
            <person name="Boore J.L."/>
            <person name="Simakov O."/>
            <person name="Marletaz F."/>
            <person name="Cho S.-J."/>
            <person name="Edsinger-Gonzales E."/>
            <person name="Havlak P."/>
            <person name="Kuo D.-H."/>
            <person name="Larsson T."/>
            <person name="Lv J."/>
            <person name="Arendt D."/>
            <person name="Savage R."/>
            <person name="Osoegawa K."/>
            <person name="de Jong P."/>
            <person name="Lindberg D.R."/>
            <person name="Seaver E.C."/>
            <person name="Weisblat D.A."/>
            <person name="Putnam N.H."/>
            <person name="Grigoriev I.V."/>
            <person name="Rokhsar D.S."/>
        </authorList>
    </citation>
    <scope>NUCLEOTIDE SEQUENCE</scope>
    <source>
        <strain evidence="5">I ESC-2004</strain>
    </source>
</reference>
<feature type="region of interest" description="Disordered" evidence="1">
    <location>
        <begin position="1"/>
        <end position="32"/>
    </location>
</feature>
<dbReference type="InterPro" id="IPR018490">
    <property type="entry name" value="cNMP-bd_dom_sf"/>
</dbReference>
<accession>R7UAA8</accession>
<protein>
    <recommendedName>
        <fullName evidence="2">Cyclic nucleotide-binding domain-containing protein</fullName>
    </recommendedName>
</protein>
<dbReference type="Gene3D" id="2.60.120.10">
    <property type="entry name" value="Jelly Rolls"/>
    <property type="match status" value="1"/>
</dbReference>
<dbReference type="HOGENOM" id="CLU_460972_0_0_1"/>
<proteinExistence type="predicted"/>
<evidence type="ECO:0000313" key="4">
    <source>
        <dbReference type="EnsemblMetazoa" id="CapteP202142"/>
    </source>
</evidence>
<dbReference type="EnsemblMetazoa" id="CapteT202142">
    <property type="protein sequence ID" value="CapteP202142"/>
    <property type="gene ID" value="CapteG202142"/>
</dbReference>
<dbReference type="OrthoDB" id="166212at2759"/>
<dbReference type="InterPro" id="IPR000595">
    <property type="entry name" value="cNMP-bd_dom"/>
</dbReference>
<feature type="region of interest" description="Disordered" evidence="1">
    <location>
        <begin position="65"/>
        <end position="101"/>
    </location>
</feature>
<evidence type="ECO:0000259" key="2">
    <source>
        <dbReference type="PROSITE" id="PS50042"/>
    </source>
</evidence>
<dbReference type="Proteomes" id="UP000014760">
    <property type="component" value="Unassembled WGS sequence"/>
</dbReference>
<dbReference type="Pfam" id="PF00027">
    <property type="entry name" value="cNMP_binding"/>
    <property type="match status" value="1"/>
</dbReference>